<dbReference type="Proteomes" id="UP001642483">
    <property type="component" value="Unassembled WGS sequence"/>
</dbReference>
<evidence type="ECO:0000313" key="4">
    <source>
        <dbReference type="EMBL" id="CAK8692299.1"/>
    </source>
</evidence>
<evidence type="ECO:0000256" key="1">
    <source>
        <dbReference type="ARBA" id="ARBA00008602"/>
    </source>
</evidence>
<protein>
    <recommendedName>
        <fullName evidence="2">RNA transcription, translation and transport factor protein</fullName>
    </recommendedName>
</protein>
<keyword evidence="5" id="KW-1185">Reference proteome</keyword>
<evidence type="ECO:0000313" key="5">
    <source>
        <dbReference type="Proteomes" id="UP001642483"/>
    </source>
</evidence>
<dbReference type="EMBL" id="CAWYQH010000130">
    <property type="protein sequence ID" value="CAK8692299.1"/>
    <property type="molecule type" value="Genomic_DNA"/>
</dbReference>
<reference evidence="4 5" key="1">
    <citation type="submission" date="2024-02" db="EMBL/GenBank/DDBJ databases">
        <authorList>
            <person name="Daric V."/>
            <person name="Darras S."/>
        </authorList>
    </citation>
    <scope>NUCLEOTIDE SEQUENCE [LARGE SCALE GENOMIC DNA]</scope>
</reference>
<dbReference type="NCBIfam" id="TIGR00197">
    <property type="entry name" value="yjeF_nterm"/>
    <property type="match status" value="1"/>
</dbReference>
<dbReference type="InterPro" id="IPR036652">
    <property type="entry name" value="YjeF_N_dom_sf"/>
</dbReference>
<dbReference type="Pfam" id="PF10036">
    <property type="entry name" value="RLL"/>
    <property type="match status" value="1"/>
</dbReference>
<evidence type="ECO:0000256" key="2">
    <source>
        <dbReference type="ARBA" id="ARBA00015365"/>
    </source>
</evidence>
<dbReference type="SUPFAM" id="SSF64153">
    <property type="entry name" value="YjeF N-terminal domain-like"/>
    <property type="match status" value="1"/>
</dbReference>
<feature type="domain" description="YjeF N-terminal" evidence="3">
    <location>
        <begin position="15"/>
        <end position="223"/>
    </location>
</feature>
<dbReference type="InterPro" id="IPR019265">
    <property type="entry name" value="RTRAF"/>
</dbReference>
<dbReference type="PANTHER" id="PTHR15924">
    <property type="entry name" value="CLE"/>
    <property type="match status" value="1"/>
</dbReference>
<organism evidence="4 5">
    <name type="scientific">Clavelina lepadiformis</name>
    <name type="common">Light-bulb sea squirt</name>
    <name type="synonym">Ascidia lepadiformis</name>
    <dbReference type="NCBI Taxonomy" id="159417"/>
    <lineage>
        <taxon>Eukaryota</taxon>
        <taxon>Metazoa</taxon>
        <taxon>Chordata</taxon>
        <taxon>Tunicata</taxon>
        <taxon>Ascidiacea</taxon>
        <taxon>Aplousobranchia</taxon>
        <taxon>Clavelinidae</taxon>
        <taxon>Clavelina</taxon>
    </lineage>
</organism>
<comment type="caution">
    <text evidence="4">The sequence shown here is derived from an EMBL/GenBank/DDBJ whole genome shotgun (WGS) entry which is preliminary data.</text>
</comment>
<gene>
    <name evidence="4" type="ORF">CVLEPA_LOCUS25020</name>
</gene>
<accession>A0ABP0GNA6</accession>
<sequence>MPTVDPVRFLKQEEAQAIDQELFDKYQFSVDQLMELAGLSCAHAVAAAYPITQENKNTNVLVISGPGNNGGDGLVCARHLSMFGYVPVIHYPKRPNKVLFEGLVIQCEKMGIDFITEMPTNEDIDTHYRCVVDAIFGFSYRSGSGVRAPFDVVLSVLKDLKETPICSIDIPSGWDVERGNIDGNDEVEFRKLVVWLEDQKIRHYKIEDRAKLKNIQLETWSSVCNDYLKAICCPFTERLSLTDWLLGYAIRLEYGDNTKQYQDVTGTKVASQRESKQTSSISNIDENNPQFKTGVRNLAKVLNIPLHEDDKITLCAVLLLVEERVSEVGIKHMENKTATKVVPLEQQELGFDTKDKTLNNAARALRLLHINELRQLQTDINNAIVSVQTLTANPKTDQRLGKVGRG</sequence>
<dbReference type="Gene3D" id="3.40.50.10260">
    <property type="entry name" value="YjeF N-terminal domain"/>
    <property type="match status" value="1"/>
</dbReference>
<proteinExistence type="inferred from homology"/>
<dbReference type="InterPro" id="IPR004443">
    <property type="entry name" value="YjeF_N_dom"/>
</dbReference>
<name>A0ABP0GNA6_CLALP</name>
<evidence type="ECO:0000259" key="3">
    <source>
        <dbReference type="PROSITE" id="PS51385"/>
    </source>
</evidence>
<comment type="similarity">
    <text evidence="1">Belongs to the RTRAF family.</text>
</comment>
<dbReference type="PROSITE" id="PS51385">
    <property type="entry name" value="YJEF_N"/>
    <property type="match status" value="1"/>
</dbReference>